<dbReference type="InterPro" id="IPR000671">
    <property type="entry name" value="Peptidase_A31"/>
</dbReference>
<evidence type="ECO:0000256" key="2">
    <source>
        <dbReference type="ARBA" id="ARBA00022670"/>
    </source>
</evidence>
<keyword evidence="4" id="KW-0378">Hydrolase</keyword>
<sequence>MSARRKVLVAGLGNIFLGDDGFGVAVASRLLAGPCPTWLRVADYGIRGVHLAYDLMAGYDATVLIDVDCRGDAPGTVRLLEIGAADRAAGRADDGPVLVDPHGMQPQRVLDLLDSCGSAPGRVLLVGCEPADLTERMGLSPPVEAAVEPAVALVRQLWELGPAALTGALPLPAGLIAAAPAQEDRETGVRV</sequence>
<dbReference type="PANTHER" id="PTHR30302:SF1">
    <property type="entry name" value="HYDROGENASE 2 MATURATION PROTEASE"/>
    <property type="match status" value="1"/>
</dbReference>
<accession>A0A8J3KYE1</accession>
<dbReference type="InterPro" id="IPR023430">
    <property type="entry name" value="Pept_HybD-like_dom_sf"/>
</dbReference>
<evidence type="ECO:0000256" key="4">
    <source>
        <dbReference type="ARBA" id="ARBA00022801"/>
    </source>
</evidence>
<dbReference type="Gene3D" id="3.40.50.1450">
    <property type="entry name" value="HybD-like"/>
    <property type="match status" value="1"/>
</dbReference>
<reference evidence="5 6" key="1">
    <citation type="submission" date="2021-01" db="EMBL/GenBank/DDBJ databases">
        <title>Whole genome shotgun sequence of Catellatospora coxensis NBRC 107359.</title>
        <authorList>
            <person name="Komaki H."/>
            <person name="Tamura T."/>
        </authorList>
    </citation>
    <scope>NUCLEOTIDE SEQUENCE [LARGE SCALE GENOMIC DNA]</scope>
    <source>
        <strain evidence="5 6">NBRC 107359</strain>
    </source>
</reference>
<evidence type="ECO:0000256" key="3">
    <source>
        <dbReference type="ARBA" id="ARBA00022750"/>
    </source>
</evidence>
<dbReference type="PANTHER" id="PTHR30302">
    <property type="entry name" value="HYDROGENASE 1 MATURATION PROTEASE"/>
    <property type="match status" value="1"/>
</dbReference>
<dbReference type="GO" id="GO:0004190">
    <property type="term" value="F:aspartic-type endopeptidase activity"/>
    <property type="evidence" value="ECO:0007669"/>
    <property type="project" value="UniProtKB-KW"/>
</dbReference>
<name>A0A8J3KYE1_9ACTN</name>
<dbReference type="NCBIfam" id="TIGR00072">
    <property type="entry name" value="hydrog_prot"/>
    <property type="match status" value="1"/>
</dbReference>
<evidence type="ECO:0000256" key="1">
    <source>
        <dbReference type="ARBA" id="ARBA00006814"/>
    </source>
</evidence>
<protein>
    <submittedName>
        <fullName evidence="5">Peptidase M52</fullName>
    </submittedName>
</protein>
<evidence type="ECO:0000313" key="6">
    <source>
        <dbReference type="Proteomes" id="UP000630887"/>
    </source>
</evidence>
<dbReference type="PRINTS" id="PR00446">
    <property type="entry name" value="HYDRGNUPTAKE"/>
</dbReference>
<proteinExistence type="inferred from homology"/>
<dbReference type="EMBL" id="BONI01000126">
    <property type="protein sequence ID" value="GIG11277.1"/>
    <property type="molecule type" value="Genomic_DNA"/>
</dbReference>
<keyword evidence="2" id="KW-0645">Protease</keyword>
<keyword evidence="6" id="KW-1185">Reference proteome</keyword>
<comment type="caution">
    <text evidence="5">The sequence shown here is derived from an EMBL/GenBank/DDBJ whole genome shotgun (WGS) entry which is preliminary data.</text>
</comment>
<dbReference type="Pfam" id="PF01750">
    <property type="entry name" value="HycI"/>
    <property type="match status" value="1"/>
</dbReference>
<organism evidence="5 6">
    <name type="scientific">Catellatospora coxensis</name>
    <dbReference type="NCBI Taxonomy" id="310354"/>
    <lineage>
        <taxon>Bacteria</taxon>
        <taxon>Bacillati</taxon>
        <taxon>Actinomycetota</taxon>
        <taxon>Actinomycetes</taxon>
        <taxon>Micromonosporales</taxon>
        <taxon>Micromonosporaceae</taxon>
        <taxon>Catellatospora</taxon>
    </lineage>
</organism>
<dbReference type="RefSeq" id="WP_203699232.1">
    <property type="nucleotide sequence ID" value="NZ_BAAALC010000023.1"/>
</dbReference>
<dbReference type="Proteomes" id="UP000630887">
    <property type="component" value="Unassembled WGS sequence"/>
</dbReference>
<keyword evidence="3" id="KW-0064">Aspartyl protease</keyword>
<evidence type="ECO:0000313" key="5">
    <source>
        <dbReference type="EMBL" id="GIG11277.1"/>
    </source>
</evidence>
<comment type="similarity">
    <text evidence="1">Belongs to the peptidase A31 family.</text>
</comment>
<gene>
    <name evidence="5" type="ORF">Cco03nite_79770</name>
</gene>
<dbReference type="SUPFAM" id="SSF53163">
    <property type="entry name" value="HybD-like"/>
    <property type="match status" value="1"/>
</dbReference>
<dbReference type="AlphaFoldDB" id="A0A8J3KYE1"/>
<dbReference type="GO" id="GO:0016485">
    <property type="term" value="P:protein processing"/>
    <property type="evidence" value="ECO:0007669"/>
    <property type="project" value="TreeGrafter"/>
</dbReference>
<dbReference type="GO" id="GO:0008047">
    <property type="term" value="F:enzyme activator activity"/>
    <property type="evidence" value="ECO:0007669"/>
    <property type="project" value="InterPro"/>
</dbReference>